<sequence length="653" mass="73860">MIPNKSTIYTEGSLGGEIINMGVDESSLSNIMSLLTDMYSDKIMACIREYSTNAVDSNIAAGNPDPVKITTPTALHPYLVIRDEGLGLSSDDIKKIYSRYGASTKRESNDFNGTLGIGCKAALTYADQFTLTGIKDGIETLVAISRSADGAGTMEIVAVSPTSLPNGVTVQIPVTKRDDRDIFYDKAIEFARFTRGSVLVNGKHVELDGKFVHDQFWVREPISRWSSRTPQIVMGGVAYPIDGEYLDVPVGRDNLIYFAEMGEVDFPPSRESLMYTTNTIATLKRIEKEYTEYLKSSFEDEISKSLDIHDAWSKAKSINYKYSANFEFQYNGLELPEHVDVLVGTWSTNSSLSSSANWSWVGTINHKLIINGWTNKVFSKVQSRKIVKYLEEHHPDLKDETTAYFMPELPEDPTKKALFAKCTVIHWEDIKTVAVAAAQKTVKPERMWMRTDDREKAPDKTKQLYYGQRSDWSHRVSDLFNSDEIESYYVSKSQQPTFLKKYPDAKPLHSLGKNLVIEWLQGLTADDHKAFSLHAHFYEAWTLNVDDILDPDLKLMVQASSQYHTNKKTSLFDTRQQMLRLNYYVPDAELNALGLVFPDLGSGGSDVLDKYPLLKYTDLREYQFDLVTKPVVKKQMTDYVNNVWKELNANGTV</sequence>
<dbReference type="Gene3D" id="3.30.565.10">
    <property type="entry name" value="Histidine kinase-like ATPase, C-terminal domain"/>
    <property type="match status" value="1"/>
</dbReference>
<dbReference type="OrthoDB" id="288at10239"/>
<accession>A0A1I9SAA2</accession>
<organism evidence="1 2">
    <name type="scientific">Rhodococcus phage Weasels2</name>
    <dbReference type="NCBI Taxonomy" id="1897437"/>
    <lineage>
        <taxon>Viruses</taxon>
        <taxon>Duplodnaviria</taxon>
        <taxon>Heunggongvirae</taxon>
        <taxon>Uroviricota</taxon>
        <taxon>Caudoviricetes</taxon>
        <taxon>Weaselvirus</taxon>
        <taxon>Weaselvirus weasel</taxon>
    </lineage>
</organism>
<gene>
    <name evidence="1" type="ORF">SEA_WEASELS2_119</name>
</gene>
<reference evidence="2" key="1">
    <citation type="submission" date="2016-08" db="EMBL/GenBank/DDBJ databases">
        <authorList>
            <person name="Seilhamer J.J."/>
        </authorList>
    </citation>
    <scope>NUCLEOTIDE SEQUENCE [LARGE SCALE GENOMIC DNA]</scope>
</reference>
<keyword evidence="2" id="KW-1185">Reference proteome</keyword>
<protein>
    <submittedName>
        <fullName evidence="1">RIIA-like protector protein</fullName>
    </submittedName>
</protein>
<dbReference type="Pfam" id="PF13589">
    <property type="entry name" value="HATPase_c_3"/>
    <property type="match status" value="1"/>
</dbReference>
<dbReference type="SUPFAM" id="SSF55874">
    <property type="entry name" value="ATPase domain of HSP90 chaperone/DNA topoisomerase II/histidine kinase"/>
    <property type="match status" value="1"/>
</dbReference>
<evidence type="ECO:0000313" key="1">
    <source>
        <dbReference type="EMBL" id="AOZ63708.1"/>
    </source>
</evidence>
<evidence type="ECO:0000313" key="2">
    <source>
        <dbReference type="Proteomes" id="UP000224902"/>
    </source>
</evidence>
<dbReference type="Proteomes" id="UP000224902">
    <property type="component" value="Segment"/>
</dbReference>
<name>A0A1I9SAA2_9CAUD</name>
<dbReference type="EMBL" id="KX774321">
    <property type="protein sequence ID" value="AOZ63708.1"/>
    <property type="molecule type" value="Genomic_DNA"/>
</dbReference>
<proteinExistence type="predicted"/>
<dbReference type="InterPro" id="IPR036890">
    <property type="entry name" value="HATPase_C_sf"/>
</dbReference>